<keyword evidence="1" id="KW-0732">Signal</keyword>
<gene>
    <name evidence="2" type="ORF">COC19_00110</name>
</gene>
<dbReference type="EMBL" id="NVQR01000001">
    <property type="protein sequence ID" value="PCH64214.1"/>
    <property type="molecule type" value="Genomic_DNA"/>
</dbReference>
<feature type="non-terminal residue" evidence="2">
    <location>
        <position position="303"/>
    </location>
</feature>
<evidence type="ECO:0000313" key="2">
    <source>
        <dbReference type="EMBL" id="PCH64214.1"/>
    </source>
</evidence>
<evidence type="ECO:0000313" key="3">
    <source>
        <dbReference type="Proteomes" id="UP000218172"/>
    </source>
</evidence>
<organism evidence="2 3">
    <name type="scientific">SAR86 cluster bacterium</name>
    <dbReference type="NCBI Taxonomy" id="2030880"/>
    <lineage>
        <taxon>Bacteria</taxon>
        <taxon>Pseudomonadati</taxon>
        <taxon>Pseudomonadota</taxon>
        <taxon>Gammaproteobacteria</taxon>
        <taxon>SAR86 cluster</taxon>
    </lineage>
</organism>
<dbReference type="Proteomes" id="UP000218172">
    <property type="component" value="Unassembled WGS sequence"/>
</dbReference>
<sequence>MCKRLLSQLLLPSCVLLAQVMATPLLAQSSSSTLAAQYPELSGYFNAFDVSQAAMYDRLQQISESPEAMHPRMQLSQTLQMKAEAEASTSHNMHMANSDMSMSSPFADLARPAMDELYQMVQAPHSESAAQLAFANSSALTSKATNVLNHGREFETQLLDILANLSLVDKSAAIEQLTQQYLDSGELAVPASPKRTSLLHGQPYGSAFRTAYPQLSGLNWTTQWLQLASFEALMLLNSDDDYSDTIATTVERFESKLQGMRGIMVSKIPTEMPMTPAIAPLLYNRYPETAIIIDNLNMLEGVI</sequence>
<accession>A0A2A4MWV8</accession>
<evidence type="ECO:0000256" key="1">
    <source>
        <dbReference type="SAM" id="SignalP"/>
    </source>
</evidence>
<feature type="chain" id="PRO_5013331553" evidence="1">
    <location>
        <begin position="28"/>
        <end position="303"/>
    </location>
</feature>
<proteinExistence type="predicted"/>
<feature type="signal peptide" evidence="1">
    <location>
        <begin position="1"/>
        <end position="27"/>
    </location>
</feature>
<name>A0A2A4MWV8_9GAMM</name>
<protein>
    <submittedName>
        <fullName evidence="2">Uncharacterized protein</fullName>
    </submittedName>
</protein>
<reference evidence="3" key="1">
    <citation type="submission" date="2017-08" db="EMBL/GenBank/DDBJ databases">
        <title>A dynamic microbial community with high functional redundancy inhabits the cold, oxic subseafloor aquifer.</title>
        <authorList>
            <person name="Tully B.J."/>
            <person name="Wheat C.G."/>
            <person name="Glazer B.T."/>
            <person name="Huber J.A."/>
        </authorList>
    </citation>
    <scope>NUCLEOTIDE SEQUENCE [LARGE SCALE GENOMIC DNA]</scope>
</reference>
<comment type="caution">
    <text evidence="2">The sequence shown here is derived from an EMBL/GenBank/DDBJ whole genome shotgun (WGS) entry which is preliminary data.</text>
</comment>
<dbReference type="AlphaFoldDB" id="A0A2A4MWV8"/>